<evidence type="ECO:0000313" key="2">
    <source>
        <dbReference type="EMBL" id="OSP88843.1"/>
    </source>
</evidence>
<dbReference type="Proteomes" id="UP000193588">
    <property type="component" value="Unassembled WGS sequence"/>
</dbReference>
<evidence type="ECO:0000313" key="3">
    <source>
        <dbReference type="Proteomes" id="UP000193588"/>
    </source>
</evidence>
<accession>A0A1X4JJJ9</accession>
<keyword evidence="1" id="KW-0812">Transmembrane</keyword>
<protein>
    <submittedName>
        <fullName evidence="2">Uncharacterized protein</fullName>
    </submittedName>
</protein>
<sequence length="74" mass="8354">MQVDVTAVIVAVIAGVLPYFFGPLFTKLFTEDDELGRVAHLELELHRLIDAVRDEKTSAELVVLANDIERQVFR</sequence>
<keyword evidence="1" id="KW-0472">Membrane</keyword>
<dbReference type="EMBL" id="NDXJ01000015">
    <property type="protein sequence ID" value="OSP88843.1"/>
    <property type="molecule type" value="Genomic_DNA"/>
</dbReference>
<keyword evidence="1" id="KW-1133">Transmembrane helix</keyword>
<proteinExistence type="predicted"/>
<gene>
    <name evidence="2" type="ORF">B9D04_09640</name>
</gene>
<organism evidence="2 3">
    <name type="scientific">Weissella cibaria</name>
    <dbReference type="NCBI Taxonomy" id="137591"/>
    <lineage>
        <taxon>Bacteria</taxon>
        <taxon>Bacillati</taxon>
        <taxon>Bacillota</taxon>
        <taxon>Bacilli</taxon>
        <taxon>Lactobacillales</taxon>
        <taxon>Lactobacillaceae</taxon>
        <taxon>Weissella</taxon>
    </lineage>
</organism>
<evidence type="ECO:0000256" key="1">
    <source>
        <dbReference type="SAM" id="Phobius"/>
    </source>
</evidence>
<dbReference type="AlphaFoldDB" id="A0A1X4JJJ9"/>
<reference evidence="2 3" key="1">
    <citation type="submission" date="2017-04" db="EMBL/GenBank/DDBJ databases">
        <title>The genome sequence of Weissella cibaria isolated from wild Drosophila.</title>
        <authorList>
            <person name="Ricks N.J."/>
            <person name="Carroll C."/>
            <person name="Walters A."/>
            <person name="Newell P.D."/>
            <person name="Chaston J.M."/>
        </authorList>
    </citation>
    <scope>NUCLEOTIDE SEQUENCE [LARGE SCALE GENOMIC DNA]</scope>
    <source>
        <strain evidence="2 3">DmW_103</strain>
    </source>
</reference>
<dbReference type="RefSeq" id="WP_085639693.1">
    <property type="nucleotide sequence ID" value="NZ_NDXJ01000015.1"/>
</dbReference>
<feature type="transmembrane region" description="Helical" evidence="1">
    <location>
        <begin position="6"/>
        <end position="25"/>
    </location>
</feature>
<name>A0A1X4JJJ9_9LACO</name>
<comment type="caution">
    <text evidence="2">The sequence shown here is derived from an EMBL/GenBank/DDBJ whole genome shotgun (WGS) entry which is preliminary data.</text>
</comment>